<dbReference type="EMBL" id="JAGGKK010000001">
    <property type="protein sequence ID" value="MBP1947133.1"/>
    <property type="molecule type" value="Genomic_DNA"/>
</dbReference>
<dbReference type="Proteomes" id="UP001519328">
    <property type="component" value="Unassembled WGS sequence"/>
</dbReference>
<protein>
    <submittedName>
        <fullName evidence="1">NAD(P)H-dependent flavin oxidoreductase YrpB (Nitropropane dioxygenase family)</fullName>
    </submittedName>
</protein>
<organism evidence="1 2">
    <name type="scientific">Virgibacillus litoralis</name>
    <dbReference type="NCBI Taxonomy" id="578221"/>
    <lineage>
        <taxon>Bacteria</taxon>
        <taxon>Bacillati</taxon>
        <taxon>Bacillota</taxon>
        <taxon>Bacilli</taxon>
        <taxon>Bacillales</taxon>
        <taxon>Bacillaceae</taxon>
        <taxon>Virgibacillus</taxon>
    </lineage>
</organism>
<evidence type="ECO:0000313" key="1">
    <source>
        <dbReference type="EMBL" id="MBP1947133.1"/>
    </source>
</evidence>
<name>A0ABS4H8D6_9BACI</name>
<keyword evidence="1" id="KW-0560">Oxidoreductase</keyword>
<sequence>MGAEVLGAYFVYTGSRFIPFPVSSAVEDYKNMIINSSINDILYTDTFHAGVLNPLAV</sequence>
<dbReference type="RefSeq" id="WP_209478797.1">
    <property type="nucleotide sequence ID" value="NZ_JAGGKK010000001.1"/>
</dbReference>
<dbReference type="GO" id="GO:0051213">
    <property type="term" value="F:dioxygenase activity"/>
    <property type="evidence" value="ECO:0007669"/>
    <property type="project" value="UniProtKB-KW"/>
</dbReference>
<proteinExistence type="predicted"/>
<accession>A0ABS4H8D6</accession>
<comment type="caution">
    <text evidence="1">The sequence shown here is derived from an EMBL/GenBank/DDBJ whole genome shotgun (WGS) entry which is preliminary data.</text>
</comment>
<gene>
    <name evidence="1" type="ORF">J2Z82_000056</name>
</gene>
<keyword evidence="2" id="KW-1185">Reference proteome</keyword>
<reference evidence="1 2" key="1">
    <citation type="submission" date="2021-03" db="EMBL/GenBank/DDBJ databases">
        <title>Genomic Encyclopedia of Type Strains, Phase IV (KMG-IV): sequencing the most valuable type-strain genomes for metagenomic binning, comparative biology and taxonomic classification.</title>
        <authorList>
            <person name="Goeker M."/>
        </authorList>
    </citation>
    <scope>NUCLEOTIDE SEQUENCE [LARGE SCALE GENOMIC DNA]</scope>
    <source>
        <strain evidence="1 2">DSM 21085</strain>
    </source>
</reference>
<evidence type="ECO:0000313" key="2">
    <source>
        <dbReference type="Proteomes" id="UP001519328"/>
    </source>
</evidence>
<keyword evidence="1" id="KW-0223">Dioxygenase</keyword>